<dbReference type="Pfam" id="PF06551">
    <property type="entry name" value="DUF1120"/>
    <property type="match status" value="1"/>
</dbReference>
<evidence type="ECO:0000313" key="3">
    <source>
        <dbReference type="Proteomes" id="UP000051446"/>
    </source>
</evidence>
<accession>A0A0R2Y828</accession>
<comment type="caution">
    <text evidence="2">The sequence shown here is derived from an EMBL/GenBank/DDBJ whole genome shotgun (WGS) entry which is preliminary data.</text>
</comment>
<dbReference type="InterPro" id="IPR010546">
    <property type="entry name" value="DUF1120"/>
</dbReference>
<reference evidence="2 3" key="1">
    <citation type="submission" date="2015-02" db="EMBL/GenBank/DDBJ databases">
        <title>Pseudomonas helleri sp. nov. and Pseudomonas weihenstephanensis sp. nov., isolated from raw cows milk.</title>
        <authorList>
            <person name="von Neubeck M."/>
            <person name="Huptas C."/>
            <person name="Wenning M."/>
            <person name="Scherer S."/>
        </authorList>
    </citation>
    <scope>NUCLEOTIDE SEQUENCE [LARGE SCALE GENOMIC DNA]</scope>
    <source>
        <strain evidence="2 3">DSM 17149</strain>
    </source>
</reference>
<proteinExistence type="predicted"/>
<organism evidence="2 3">
    <name type="scientific">Pseudomonas libanensis</name>
    <dbReference type="NCBI Taxonomy" id="75588"/>
    <lineage>
        <taxon>Bacteria</taxon>
        <taxon>Pseudomonadati</taxon>
        <taxon>Pseudomonadota</taxon>
        <taxon>Gammaproteobacteria</taxon>
        <taxon>Pseudomonadales</taxon>
        <taxon>Pseudomonadaceae</taxon>
        <taxon>Pseudomonas</taxon>
    </lineage>
</organism>
<sequence>MNKTLNTLIATTLLATAGQAFAASSTTLTVKGVITPSSCTPQLSNGGKVDYDKISAKDLNVDTATSLPLKTLQLTVTCDAATLMAIEAKDNREGSDNNNDTMEFGLGLINGSEKLGNMTLRLLAPVADTVAARTIGSYDGGSTWSIERFFMRDNILSVANTSTVAPIPVQMFSADLYVEPEIAPASQLTLTNEVTIDGSVTLTVKYL</sequence>
<dbReference type="Proteomes" id="UP000051446">
    <property type="component" value="Unassembled WGS sequence"/>
</dbReference>
<evidence type="ECO:0008006" key="4">
    <source>
        <dbReference type="Google" id="ProtNLM"/>
    </source>
</evidence>
<dbReference type="EMBL" id="JYLH01000009">
    <property type="protein sequence ID" value="KRP44639.1"/>
    <property type="molecule type" value="Genomic_DNA"/>
</dbReference>
<name>A0A0R2Y828_9PSED</name>
<evidence type="ECO:0000256" key="1">
    <source>
        <dbReference type="SAM" id="SignalP"/>
    </source>
</evidence>
<feature type="chain" id="PRO_5006428590" description="Protein GltF" evidence="1">
    <location>
        <begin position="23"/>
        <end position="207"/>
    </location>
</feature>
<feature type="signal peptide" evidence="1">
    <location>
        <begin position="1"/>
        <end position="22"/>
    </location>
</feature>
<keyword evidence="1" id="KW-0732">Signal</keyword>
<gene>
    <name evidence="2" type="ORF">TU73_15910</name>
</gene>
<dbReference type="AlphaFoldDB" id="A0A0R2Y828"/>
<protein>
    <recommendedName>
        <fullName evidence="4">Protein GltF</fullName>
    </recommendedName>
</protein>
<dbReference type="PATRIC" id="fig|75588.4.peg.5610"/>
<evidence type="ECO:0000313" key="2">
    <source>
        <dbReference type="EMBL" id="KRP44639.1"/>
    </source>
</evidence>
<dbReference type="RefSeq" id="WP_057013013.1">
    <property type="nucleotide sequence ID" value="NZ_JYLH01000009.1"/>
</dbReference>